<dbReference type="Pfam" id="PF02518">
    <property type="entry name" value="HATPase_c"/>
    <property type="match status" value="1"/>
</dbReference>
<organism evidence="13 14">
    <name type="scientific">Streptosporangium saharense</name>
    <dbReference type="NCBI Taxonomy" id="1706840"/>
    <lineage>
        <taxon>Bacteria</taxon>
        <taxon>Bacillati</taxon>
        <taxon>Actinomycetota</taxon>
        <taxon>Actinomycetes</taxon>
        <taxon>Streptosporangiales</taxon>
        <taxon>Streptosporangiaceae</taxon>
        <taxon>Streptosporangium</taxon>
    </lineage>
</organism>
<dbReference type="SUPFAM" id="SSF47384">
    <property type="entry name" value="Homodimeric domain of signal transducing histidine kinase"/>
    <property type="match status" value="1"/>
</dbReference>
<sequence length="454" mass="49132">MASWRRPRSIRARATLTTVMIFAVILGIGSAATSLAVRAWLVDRTVQLVSQAARQAYEVNRRVNDNILPTQSVRRLQVVARDGRIVAASPAMQGRPAISDAWPLENDNRIETRSCTVSSTGERTCYVVVGLLDAAAPGGGVMVYAATPEPTLVAGHTLEAGLAGLSLALLALLGWGTWRAVGRTLEPVGRMREEMASLTASDLGRRLTVGDDETELCELTRTINTTLERLDQAAERQRRFVSDASHELRTPLTGLRTKLELALSDPESEEPALTIRSALNDAERLQAIVNDLLLLAHLDAGVTTDPEPIDLGELVAGEVRRRPSRHEIRTHLAPDVVVRGDRLQLTRLLTNLLANADRHAANKVEVHVAREDGDAVVEIADDGHGIPPEERERIFQRFTRLDSARSRDAGGTGLGLPIARDIASAHQGVLYATTSATGQGARLILKLPLSLAAQ</sequence>
<dbReference type="GO" id="GO:0000155">
    <property type="term" value="F:phosphorelay sensor kinase activity"/>
    <property type="evidence" value="ECO:0007669"/>
    <property type="project" value="InterPro"/>
</dbReference>
<keyword evidence="8" id="KW-1133">Transmembrane helix</keyword>
<feature type="domain" description="Histidine kinase" evidence="11">
    <location>
        <begin position="243"/>
        <end position="451"/>
    </location>
</feature>
<gene>
    <name evidence="13" type="ORF">FHS44_004270</name>
</gene>
<evidence type="ECO:0000256" key="5">
    <source>
        <dbReference type="ARBA" id="ARBA00022679"/>
    </source>
</evidence>
<dbReference type="GO" id="GO:0005886">
    <property type="term" value="C:plasma membrane"/>
    <property type="evidence" value="ECO:0007669"/>
    <property type="project" value="UniProtKB-SubCell"/>
</dbReference>
<dbReference type="InterPro" id="IPR003660">
    <property type="entry name" value="HAMP_dom"/>
</dbReference>
<reference evidence="13 14" key="1">
    <citation type="submission" date="2020-08" db="EMBL/GenBank/DDBJ databases">
        <title>Genomic Encyclopedia of Type Strains, Phase III (KMG-III): the genomes of soil and plant-associated and newly described type strains.</title>
        <authorList>
            <person name="Whitman W."/>
        </authorList>
    </citation>
    <scope>NUCLEOTIDE SEQUENCE [LARGE SCALE GENOMIC DNA]</scope>
    <source>
        <strain evidence="13 14">CECT 8840</strain>
    </source>
</reference>
<evidence type="ECO:0000256" key="6">
    <source>
        <dbReference type="ARBA" id="ARBA00022692"/>
    </source>
</evidence>
<dbReference type="InterPro" id="IPR005467">
    <property type="entry name" value="His_kinase_dom"/>
</dbReference>
<dbReference type="InterPro" id="IPR036097">
    <property type="entry name" value="HisK_dim/P_sf"/>
</dbReference>
<dbReference type="Proteomes" id="UP000552644">
    <property type="component" value="Unassembled WGS sequence"/>
</dbReference>
<dbReference type="PROSITE" id="PS50109">
    <property type="entry name" value="HIS_KIN"/>
    <property type="match status" value="1"/>
</dbReference>
<evidence type="ECO:0000256" key="10">
    <source>
        <dbReference type="ARBA" id="ARBA00023136"/>
    </source>
</evidence>
<dbReference type="SMART" id="SM00387">
    <property type="entry name" value="HATPase_c"/>
    <property type="match status" value="1"/>
</dbReference>
<evidence type="ECO:0000259" key="12">
    <source>
        <dbReference type="PROSITE" id="PS50885"/>
    </source>
</evidence>
<dbReference type="RefSeq" id="WP_312863755.1">
    <property type="nucleotide sequence ID" value="NZ_JACHJP010000004.1"/>
</dbReference>
<dbReference type="InterPro" id="IPR036890">
    <property type="entry name" value="HATPase_C_sf"/>
</dbReference>
<feature type="domain" description="HAMP" evidence="12">
    <location>
        <begin position="182"/>
        <end position="235"/>
    </location>
</feature>
<dbReference type="PRINTS" id="PR00344">
    <property type="entry name" value="BCTRLSENSOR"/>
</dbReference>
<comment type="subcellular location">
    <subcellularLocation>
        <location evidence="2">Cell membrane</location>
    </subcellularLocation>
</comment>
<dbReference type="EC" id="2.7.13.3" evidence="3"/>
<keyword evidence="14" id="KW-1185">Reference proteome</keyword>
<dbReference type="SMART" id="SM00388">
    <property type="entry name" value="HisKA"/>
    <property type="match status" value="1"/>
</dbReference>
<dbReference type="InterPro" id="IPR050428">
    <property type="entry name" value="TCS_sensor_his_kinase"/>
</dbReference>
<dbReference type="InterPro" id="IPR003594">
    <property type="entry name" value="HATPase_dom"/>
</dbReference>
<keyword evidence="5" id="KW-0808">Transferase</keyword>
<dbReference type="Gene3D" id="1.10.287.130">
    <property type="match status" value="1"/>
</dbReference>
<dbReference type="Pfam" id="PF00672">
    <property type="entry name" value="HAMP"/>
    <property type="match status" value="1"/>
</dbReference>
<keyword evidence="9" id="KW-0902">Two-component regulatory system</keyword>
<keyword evidence="7 13" id="KW-0418">Kinase</keyword>
<evidence type="ECO:0000259" key="11">
    <source>
        <dbReference type="PROSITE" id="PS50109"/>
    </source>
</evidence>
<accession>A0A7W7QP78</accession>
<evidence type="ECO:0000256" key="4">
    <source>
        <dbReference type="ARBA" id="ARBA00022553"/>
    </source>
</evidence>
<evidence type="ECO:0000313" key="14">
    <source>
        <dbReference type="Proteomes" id="UP000552644"/>
    </source>
</evidence>
<dbReference type="Gene3D" id="3.30.565.10">
    <property type="entry name" value="Histidine kinase-like ATPase, C-terminal domain"/>
    <property type="match status" value="1"/>
</dbReference>
<dbReference type="PROSITE" id="PS50885">
    <property type="entry name" value="HAMP"/>
    <property type="match status" value="1"/>
</dbReference>
<comment type="catalytic activity">
    <reaction evidence="1">
        <text>ATP + protein L-histidine = ADP + protein N-phospho-L-histidine.</text>
        <dbReference type="EC" id="2.7.13.3"/>
    </reaction>
</comment>
<evidence type="ECO:0000313" key="13">
    <source>
        <dbReference type="EMBL" id="MBB4917162.1"/>
    </source>
</evidence>
<evidence type="ECO:0000256" key="9">
    <source>
        <dbReference type="ARBA" id="ARBA00023012"/>
    </source>
</evidence>
<evidence type="ECO:0000256" key="2">
    <source>
        <dbReference type="ARBA" id="ARBA00004236"/>
    </source>
</evidence>
<dbReference type="PANTHER" id="PTHR45436">
    <property type="entry name" value="SENSOR HISTIDINE KINASE YKOH"/>
    <property type="match status" value="1"/>
</dbReference>
<dbReference type="SMART" id="SM00304">
    <property type="entry name" value="HAMP"/>
    <property type="match status" value="1"/>
</dbReference>
<dbReference type="InterPro" id="IPR004358">
    <property type="entry name" value="Sig_transdc_His_kin-like_C"/>
</dbReference>
<keyword evidence="6" id="KW-0812">Transmembrane</keyword>
<dbReference type="Pfam" id="PF00512">
    <property type="entry name" value="HisKA"/>
    <property type="match status" value="1"/>
</dbReference>
<dbReference type="PANTHER" id="PTHR45436:SF5">
    <property type="entry name" value="SENSOR HISTIDINE KINASE TRCS"/>
    <property type="match status" value="1"/>
</dbReference>
<protein>
    <recommendedName>
        <fullName evidence="3">histidine kinase</fullName>
        <ecNumber evidence="3">2.7.13.3</ecNumber>
    </recommendedName>
</protein>
<dbReference type="AlphaFoldDB" id="A0A7W7QP78"/>
<name>A0A7W7QP78_9ACTN</name>
<dbReference type="SUPFAM" id="SSF55874">
    <property type="entry name" value="ATPase domain of HSP90 chaperone/DNA topoisomerase II/histidine kinase"/>
    <property type="match status" value="1"/>
</dbReference>
<comment type="caution">
    <text evidence="13">The sequence shown here is derived from an EMBL/GenBank/DDBJ whole genome shotgun (WGS) entry which is preliminary data.</text>
</comment>
<keyword evidence="10" id="KW-0472">Membrane</keyword>
<evidence type="ECO:0000256" key="1">
    <source>
        <dbReference type="ARBA" id="ARBA00000085"/>
    </source>
</evidence>
<dbReference type="CDD" id="cd00082">
    <property type="entry name" value="HisKA"/>
    <property type="match status" value="1"/>
</dbReference>
<dbReference type="CDD" id="cd00075">
    <property type="entry name" value="HATPase"/>
    <property type="match status" value="1"/>
</dbReference>
<proteinExistence type="predicted"/>
<evidence type="ECO:0000256" key="7">
    <source>
        <dbReference type="ARBA" id="ARBA00022777"/>
    </source>
</evidence>
<dbReference type="InterPro" id="IPR003661">
    <property type="entry name" value="HisK_dim/P_dom"/>
</dbReference>
<evidence type="ECO:0000256" key="8">
    <source>
        <dbReference type="ARBA" id="ARBA00022989"/>
    </source>
</evidence>
<evidence type="ECO:0000256" key="3">
    <source>
        <dbReference type="ARBA" id="ARBA00012438"/>
    </source>
</evidence>
<keyword evidence="4" id="KW-0597">Phosphoprotein</keyword>
<dbReference type="EMBL" id="JACHJP010000004">
    <property type="protein sequence ID" value="MBB4917162.1"/>
    <property type="molecule type" value="Genomic_DNA"/>
</dbReference>